<sequence>MLRVHWRRRGRALRAARRAARCRVAAPEPRPRRLRPRARQGRGHRRSDRGCWL</sequence>
<organism evidence="2">
    <name type="scientific">Arundo donax</name>
    <name type="common">Giant reed</name>
    <name type="synonym">Donax arundinaceus</name>
    <dbReference type="NCBI Taxonomy" id="35708"/>
    <lineage>
        <taxon>Eukaryota</taxon>
        <taxon>Viridiplantae</taxon>
        <taxon>Streptophyta</taxon>
        <taxon>Embryophyta</taxon>
        <taxon>Tracheophyta</taxon>
        <taxon>Spermatophyta</taxon>
        <taxon>Magnoliopsida</taxon>
        <taxon>Liliopsida</taxon>
        <taxon>Poales</taxon>
        <taxon>Poaceae</taxon>
        <taxon>PACMAD clade</taxon>
        <taxon>Arundinoideae</taxon>
        <taxon>Arundineae</taxon>
        <taxon>Arundo</taxon>
    </lineage>
</organism>
<evidence type="ECO:0000313" key="2">
    <source>
        <dbReference type="EMBL" id="JAE00378.1"/>
    </source>
</evidence>
<dbReference type="EMBL" id="GBRH01197518">
    <property type="protein sequence ID" value="JAE00378.1"/>
    <property type="molecule type" value="Transcribed_RNA"/>
</dbReference>
<evidence type="ECO:0000256" key="1">
    <source>
        <dbReference type="SAM" id="MobiDB-lite"/>
    </source>
</evidence>
<feature type="compositionally biased region" description="Basic residues" evidence="1">
    <location>
        <begin position="32"/>
        <end position="47"/>
    </location>
</feature>
<dbReference type="AlphaFoldDB" id="A0A0A9EWF5"/>
<reference evidence="2" key="2">
    <citation type="journal article" date="2015" name="Data Brief">
        <title>Shoot transcriptome of the giant reed, Arundo donax.</title>
        <authorList>
            <person name="Barrero R.A."/>
            <person name="Guerrero F.D."/>
            <person name="Moolhuijzen P."/>
            <person name="Goolsby J.A."/>
            <person name="Tidwell J."/>
            <person name="Bellgard S.E."/>
            <person name="Bellgard M.I."/>
        </authorList>
    </citation>
    <scope>NUCLEOTIDE SEQUENCE</scope>
    <source>
        <tissue evidence="2">Shoot tissue taken approximately 20 cm above the soil surface</tissue>
    </source>
</reference>
<feature type="region of interest" description="Disordered" evidence="1">
    <location>
        <begin position="18"/>
        <end position="53"/>
    </location>
</feature>
<protein>
    <submittedName>
        <fullName evidence="2">Uncharacterized protein</fullName>
    </submittedName>
</protein>
<name>A0A0A9EWF5_ARUDO</name>
<reference evidence="2" key="1">
    <citation type="submission" date="2014-09" db="EMBL/GenBank/DDBJ databases">
        <authorList>
            <person name="Magalhaes I.L.F."/>
            <person name="Oliveira U."/>
            <person name="Santos F.R."/>
            <person name="Vidigal T.H.D.A."/>
            <person name="Brescovit A.D."/>
            <person name="Santos A.J."/>
        </authorList>
    </citation>
    <scope>NUCLEOTIDE SEQUENCE</scope>
    <source>
        <tissue evidence="2">Shoot tissue taken approximately 20 cm above the soil surface</tissue>
    </source>
</reference>
<proteinExistence type="predicted"/>
<accession>A0A0A9EWF5</accession>